<protein>
    <submittedName>
        <fullName evidence="1">Uncharacterized protein</fullName>
    </submittedName>
</protein>
<evidence type="ECO:0000313" key="2">
    <source>
        <dbReference type="Proteomes" id="UP000054166"/>
    </source>
</evidence>
<dbReference type="Proteomes" id="UP000054166">
    <property type="component" value="Unassembled WGS sequence"/>
</dbReference>
<gene>
    <name evidence="1" type="ORF">PILCRDRAFT_822388</name>
</gene>
<evidence type="ECO:0000313" key="1">
    <source>
        <dbReference type="EMBL" id="KIM80660.1"/>
    </source>
</evidence>
<accession>A0A0C3F7Q2</accession>
<reference evidence="1 2" key="1">
    <citation type="submission" date="2014-04" db="EMBL/GenBank/DDBJ databases">
        <authorList>
            <consortium name="DOE Joint Genome Institute"/>
            <person name="Kuo A."/>
            <person name="Tarkka M."/>
            <person name="Buscot F."/>
            <person name="Kohler A."/>
            <person name="Nagy L.G."/>
            <person name="Floudas D."/>
            <person name="Copeland A."/>
            <person name="Barry K.W."/>
            <person name="Cichocki N."/>
            <person name="Veneault-Fourrey C."/>
            <person name="LaButti K."/>
            <person name="Lindquist E.A."/>
            <person name="Lipzen A."/>
            <person name="Lundell T."/>
            <person name="Morin E."/>
            <person name="Murat C."/>
            <person name="Sun H."/>
            <person name="Tunlid A."/>
            <person name="Henrissat B."/>
            <person name="Grigoriev I.V."/>
            <person name="Hibbett D.S."/>
            <person name="Martin F."/>
            <person name="Nordberg H.P."/>
            <person name="Cantor M.N."/>
            <person name="Hua S.X."/>
        </authorList>
    </citation>
    <scope>NUCLEOTIDE SEQUENCE [LARGE SCALE GENOMIC DNA]</scope>
    <source>
        <strain evidence="1 2">F 1598</strain>
    </source>
</reference>
<dbReference type="AlphaFoldDB" id="A0A0C3F7Q2"/>
<proteinExistence type="predicted"/>
<dbReference type="OrthoDB" id="2340858at2759"/>
<name>A0A0C3F7Q2_PILCF</name>
<dbReference type="InParanoid" id="A0A0C3F7Q2"/>
<sequence>MRRCCAEQQPFVFYRNETCYLFVQEGVFEAPARFSSHQYHKYVWALVDADETTSGIPEGLIARFTRLLTIYSTSPDRSRWARVHKTVDERVLVMNPWTRKEIHRAAPLRLTDPDLDLIDELFDELGPVPRLCIDFDEDKLEDYKKDLKKVLGNITIDNLEELADAGDSLQMNVISHKVCLIRRFNPTPLQFSS</sequence>
<reference evidence="2" key="2">
    <citation type="submission" date="2015-01" db="EMBL/GenBank/DDBJ databases">
        <title>Evolutionary Origins and Diversification of the Mycorrhizal Mutualists.</title>
        <authorList>
            <consortium name="DOE Joint Genome Institute"/>
            <consortium name="Mycorrhizal Genomics Consortium"/>
            <person name="Kohler A."/>
            <person name="Kuo A."/>
            <person name="Nagy L.G."/>
            <person name="Floudas D."/>
            <person name="Copeland A."/>
            <person name="Barry K.W."/>
            <person name="Cichocki N."/>
            <person name="Veneault-Fourrey C."/>
            <person name="LaButti K."/>
            <person name="Lindquist E.A."/>
            <person name="Lipzen A."/>
            <person name="Lundell T."/>
            <person name="Morin E."/>
            <person name="Murat C."/>
            <person name="Riley R."/>
            <person name="Ohm R."/>
            <person name="Sun H."/>
            <person name="Tunlid A."/>
            <person name="Henrissat B."/>
            <person name="Grigoriev I.V."/>
            <person name="Hibbett D.S."/>
            <person name="Martin F."/>
        </authorList>
    </citation>
    <scope>NUCLEOTIDE SEQUENCE [LARGE SCALE GENOMIC DNA]</scope>
    <source>
        <strain evidence="2">F 1598</strain>
    </source>
</reference>
<dbReference type="EMBL" id="KN833003">
    <property type="protein sequence ID" value="KIM80660.1"/>
    <property type="molecule type" value="Genomic_DNA"/>
</dbReference>
<dbReference type="HOGENOM" id="CLU_1461844_0_0_1"/>
<organism evidence="1 2">
    <name type="scientific">Piloderma croceum (strain F 1598)</name>
    <dbReference type="NCBI Taxonomy" id="765440"/>
    <lineage>
        <taxon>Eukaryota</taxon>
        <taxon>Fungi</taxon>
        <taxon>Dikarya</taxon>
        <taxon>Basidiomycota</taxon>
        <taxon>Agaricomycotina</taxon>
        <taxon>Agaricomycetes</taxon>
        <taxon>Agaricomycetidae</taxon>
        <taxon>Atheliales</taxon>
        <taxon>Atheliaceae</taxon>
        <taxon>Piloderma</taxon>
    </lineage>
</organism>
<keyword evidence="2" id="KW-1185">Reference proteome</keyword>